<evidence type="ECO:0000256" key="5">
    <source>
        <dbReference type="ARBA" id="ARBA00023136"/>
    </source>
</evidence>
<gene>
    <name evidence="8" type="ORF">VR44_06740</name>
</gene>
<keyword evidence="9" id="KW-1185">Reference proteome</keyword>
<comment type="caution">
    <text evidence="8">The sequence shown here is derived from an EMBL/GenBank/DDBJ whole genome shotgun (WGS) entry which is preliminary data.</text>
</comment>
<keyword evidence="5 6" id="KW-0472">Membrane</keyword>
<evidence type="ECO:0000256" key="2">
    <source>
        <dbReference type="ARBA" id="ARBA00022475"/>
    </source>
</evidence>
<dbReference type="EMBL" id="JZWV01000126">
    <property type="protein sequence ID" value="KJY36971.1"/>
    <property type="molecule type" value="Genomic_DNA"/>
</dbReference>
<evidence type="ECO:0000256" key="6">
    <source>
        <dbReference type="SAM" id="Phobius"/>
    </source>
</evidence>
<evidence type="ECO:0000259" key="7">
    <source>
        <dbReference type="PROSITE" id="PS50850"/>
    </source>
</evidence>
<dbReference type="CDD" id="cd06173">
    <property type="entry name" value="MFS_MefA_like"/>
    <property type="match status" value="1"/>
</dbReference>
<reference evidence="8 9" key="1">
    <citation type="submission" date="2015-02" db="EMBL/GenBank/DDBJ databases">
        <authorList>
            <person name="Ju K.-S."/>
            <person name="Doroghazi J.R."/>
            <person name="Metcalf W."/>
        </authorList>
    </citation>
    <scope>NUCLEOTIDE SEQUENCE [LARGE SCALE GENOMIC DNA]</scope>
    <source>
        <strain evidence="8 9">NRRL ISP-5550</strain>
    </source>
</reference>
<feature type="domain" description="Major facilitator superfamily (MFS) profile" evidence="7">
    <location>
        <begin position="30"/>
        <end position="413"/>
    </location>
</feature>
<proteinExistence type="predicted"/>
<feature type="transmembrane region" description="Helical" evidence="6">
    <location>
        <begin position="325"/>
        <end position="348"/>
    </location>
</feature>
<feature type="transmembrane region" description="Helical" evidence="6">
    <location>
        <begin position="64"/>
        <end position="83"/>
    </location>
</feature>
<dbReference type="Proteomes" id="UP000033551">
    <property type="component" value="Unassembled WGS sequence"/>
</dbReference>
<comment type="subcellular location">
    <subcellularLocation>
        <location evidence="1">Cell membrane</location>
        <topology evidence="1">Multi-pass membrane protein</topology>
    </subcellularLocation>
</comment>
<dbReference type="Gene3D" id="1.20.1250.20">
    <property type="entry name" value="MFS general substrate transporter like domains"/>
    <property type="match status" value="1"/>
</dbReference>
<feature type="transmembrane region" description="Helical" evidence="6">
    <location>
        <begin position="390"/>
        <end position="408"/>
    </location>
</feature>
<feature type="transmembrane region" description="Helical" evidence="6">
    <location>
        <begin position="272"/>
        <end position="295"/>
    </location>
</feature>
<sequence length="429" mass="44418">MLGGRVRDQAHTRRGTRMTWRTLTVLNDRNAGLYLGGVIVSGFGDTAMSLAAGIWVKTLTGSDGLAALVGFCLWLPTFAGPLIGTAADRVRRRPLLVATNLVLAAVVTAPVAVRSAADVWLLFAVLTLVGTGMVLTDAAQSALIAAAVPQELRGDFNGLVYTAMESTKLLAPLAGAWLFTAYGGPAVAVLDAVSFVLAALAFRFIRVREELPAAREERAWTARTAEGTRYLWQHPVLRPLVLTGGTAMTLSSLSSTATFAMLDAGLHQSPAYAGVLTPVQGLGSVVSGLTAGALMRRTSERTFSAIGLALFALGVLARATPWLPLVLGGSLAIGLGLPCALIAAMTAVQRETPGELLGRVTATANTLMFAPTGLALLAGSAMVAGLDYRVQLLTAGALGLAWAAALTLTGRPAGPSPRPGRRPSESARS</sequence>
<accession>A0A0F4JVJ8</accession>
<dbReference type="AlphaFoldDB" id="A0A0F4JVJ8"/>
<dbReference type="PROSITE" id="PS50850">
    <property type="entry name" value="MFS"/>
    <property type="match status" value="1"/>
</dbReference>
<dbReference type="PANTHER" id="PTHR23513:SF6">
    <property type="entry name" value="MAJOR FACILITATOR SUPERFAMILY ASSOCIATED DOMAIN-CONTAINING PROTEIN"/>
    <property type="match status" value="1"/>
</dbReference>
<evidence type="ECO:0000313" key="8">
    <source>
        <dbReference type="EMBL" id="KJY36971.1"/>
    </source>
</evidence>
<dbReference type="InterPro" id="IPR011701">
    <property type="entry name" value="MFS"/>
</dbReference>
<dbReference type="SUPFAM" id="SSF103473">
    <property type="entry name" value="MFS general substrate transporter"/>
    <property type="match status" value="1"/>
</dbReference>
<organism evidence="8 9">
    <name type="scientific">Streptomyces katrae</name>
    <dbReference type="NCBI Taxonomy" id="68223"/>
    <lineage>
        <taxon>Bacteria</taxon>
        <taxon>Bacillati</taxon>
        <taxon>Actinomycetota</taxon>
        <taxon>Actinomycetes</taxon>
        <taxon>Kitasatosporales</taxon>
        <taxon>Streptomycetaceae</taxon>
        <taxon>Streptomyces</taxon>
    </lineage>
</organism>
<dbReference type="GO" id="GO:0005886">
    <property type="term" value="C:plasma membrane"/>
    <property type="evidence" value="ECO:0007669"/>
    <property type="project" value="UniProtKB-SubCell"/>
</dbReference>
<dbReference type="InterPro" id="IPR036259">
    <property type="entry name" value="MFS_trans_sf"/>
</dbReference>
<feature type="transmembrane region" description="Helical" evidence="6">
    <location>
        <begin position="302"/>
        <end position="319"/>
    </location>
</feature>
<feature type="transmembrane region" description="Helical" evidence="6">
    <location>
        <begin position="31"/>
        <end position="52"/>
    </location>
</feature>
<dbReference type="PANTHER" id="PTHR23513">
    <property type="entry name" value="INTEGRAL MEMBRANE EFFLUX PROTEIN-RELATED"/>
    <property type="match status" value="1"/>
</dbReference>
<dbReference type="InterPro" id="IPR020846">
    <property type="entry name" value="MFS_dom"/>
</dbReference>
<keyword evidence="4 6" id="KW-1133">Transmembrane helix</keyword>
<name>A0A0F4JVJ8_9ACTN</name>
<feature type="transmembrane region" description="Helical" evidence="6">
    <location>
        <begin position="360"/>
        <end position="384"/>
    </location>
</feature>
<evidence type="ECO:0000256" key="1">
    <source>
        <dbReference type="ARBA" id="ARBA00004651"/>
    </source>
</evidence>
<dbReference type="Pfam" id="PF07690">
    <property type="entry name" value="MFS_1"/>
    <property type="match status" value="1"/>
</dbReference>
<dbReference type="PATRIC" id="fig|68223.7.peg.3427"/>
<evidence type="ECO:0000256" key="3">
    <source>
        <dbReference type="ARBA" id="ARBA00022692"/>
    </source>
</evidence>
<evidence type="ECO:0000256" key="4">
    <source>
        <dbReference type="ARBA" id="ARBA00022989"/>
    </source>
</evidence>
<keyword evidence="2" id="KW-1003">Cell membrane</keyword>
<feature type="transmembrane region" description="Helical" evidence="6">
    <location>
        <begin position="95"/>
        <end position="113"/>
    </location>
</feature>
<feature type="transmembrane region" description="Helical" evidence="6">
    <location>
        <begin position="186"/>
        <end position="205"/>
    </location>
</feature>
<evidence type="ECO:0000313" key="9">
    <source>
        <dbReference type="Proteomes" id="UP000033551"/>
    </source>
</evidence>
<keyword evidence="3 6" id="KW-0812">Transmembrane</keyword>
<feature type="transmembrane region" description="Helical" evidence="6">
    <location>
        <begin position="239"/>
        <end position="260"/>
    </location>
</feature>
<dbReference type="GO" id="GO:0022857">
    <property type="term" value="F:transmembrane transporter activity"/>
    <property type="evidence" value="ECO:0007669"/>
    <property type="project" value="InterPro"/>
</dbReference>
<protein>
    <submittedName>
        <fullName evidence="8">Membrane protein</fullName>
    </submittedName>
</protein>